<dbReference type="GO" id="GO:0000976">
    <property type="term" value="F:transcription cis-regulatory region binding"/>
    <property type="evidence" value="ECO:0007669"/>
    <property type="project" value="TreeGrafter"/>
</dbReference>
<evidence type="ECO:0000256" key="8">
    <source>
        <dbReference type="SAM" id="MobiDB-lite"/>
    </source>
</evidence>
<comment type="cofactor">
    <cofactor evidence="7">
        <name>Zn(2+)</name>
        <dbReference type="ChEBI" id="CHEBI:29105"/>
    </cofactor>
    <text evidence="7">Binds 1 zinc ion per subunit.</text>
</comment>
<keyword evidence="7" id="KW-0479">Metal-binding</keyword>
<name>A0AB37E3E8_9CAUL</name>
<dbReference type="InterPro" id="IPR036388">
    <property type="entry name" value="WH-like_DNA-bd_sf"/>
</dbReference>
<keyword evidence="5" id="KW-0238">DNA-binding</keyword>
<evidence type="ECO:0000256" key="5">
    <source>
        <dbReference type="ARBA" id="ARBA00023125"/>
    </source>
</evidence>
<evidence type="ECO:0000256" key="3">
    <source>
        <dbReference type="ARBA" id="ARBA00022833"/>
    </source>
</evidence>
<feature type="binding site" evidence="7">
    <location>
        <position position="154"/>
    </location>
    <ligand>
        <name>Zn(2+)</name>
        <dbReference type="ChEBI" id="CHEBI:29105"/>
    </ligand>
</feature>
<dbReference type="GO" id="GO:0003700">
    <property type="term" value="F:DNA-binding transcription factor activity"/>
    <property type="evidence" value="ECO:0007669"/>
    <property type="project" value="InterPro"/>
</dbReference>
<evidence type="ECO:0000256" key="2">
    <source>
        <dbReference type="ARBA" id="ARBA00022491"/>
    </source>
</evidence>
<reference evidence="9 10" key="1">
    <citation type="submission" date="2020-01" db="EMBL/GenBank/DDBJ databases">
        <authorList>
            <person name="Wang S."/>
        </authorList>
    </citation>
    <scope>NUCLEOTIDE SEQUENCE [LARGE SCALE GENOMIC DNA]</scope>
    <source>
        <strain evidence="9 10">D151-2-6</strain>
    </source>
</reference>
<keyword evidence="3 7" id="KW-0862">Zinc</keyword>
<evidence type="ECO:0000313" key="9">
    <source>
        <dbReference type="EMBL" id="QIH71881.1"/>
    </source>
</evidence>
<organism evidence="9 10">
    <name type="scientific">Brevundimonas mediterranea</name>
    <dbReference type="NCBI Taxonomy" id="74329"/>
    <lineage>
        <taxon>Bacteria</taxon>
        <taxon>Pseudomonadati</taxon>
        <taxon>Pseudomonadota</taxon>
        <taxon>Alphaproteobacteria</taxon>
        <taxon>Caulobacterales</taxon>
        <taxon>Caulobacteraceae</taxon>
        <taxon>Brevundimonas</taxon>
    </lineage>
</organism>
<evidence type="ECO:0000256" key="4">
    <source>
        <dbReference type="ARBA" id="ARBA00023015"/>
    </source>
</evidence>
<comment type="similarity">
    <text evidence="1">Belongs to the Fur family.</text>
</comment>
<dbReference type="GO" id="GO:0045892">
    <property type="term" value="P:negative regulation of DNA-templated transcription"/>
    <property type="evidence" value="ECO:0007669"/>
    <property type="project" value="TreeGrafter"/>
</dbReference>
<keyword evidence="2" id="KW-0678">Repressor</keyword>
<feature type="binding site" evidence="7">
    <location>
        <position position="157"/>
    </location>
    <ligand>
        <name>Zn(2+)</name>
        <dbReference type="ChEBI" id="CHEBI:29105"/>
    </ligand>
</feature>
<proteinExistence type="inferred from homology"/>
<feature type="region of interest" description="Disordered" evidence="8">
    <location>
        <begin position="159"/>
        <end position="189"/>
    </location>
</feature>
<dbReference type="PANTHER" id="PTHR33202:SF6">
    <property type="entry name" value="ZINC UPTAKE REGULATION PROTEIN"/>
    <property type="match status" value="1"/>
</dbReference>
<feature type="binding site" evidence="7">
    <location>
        <position position="118"/>
    </location>
    <ligand>
        <name>Zn(2+)</name>
        <dbReference type="ChEBI" id="CHEBI:29105"/>
    </ligand>
</feature>
<dbReference type="SUPFAM" id="SSF46785">
    <property type="entry name" value="Winged helix' DNA-binding domain"/>
    <property type="match status" value="1"/>
</dbReference>
<dbReference type="GO" id="GO:1900376">
    <property type="term" value="P:regulation of secondary metabolite biosynthetic process"/>
    <property type="evidence" value="ECO:0007669"/>
    <property type="project" value="TreeGrafter"/>
</dbReference>
<evidence type="ECO:0000313" key="10">
    <source>
        <dbReference type="Proteomes" id="UP000501325"/>
    </source>
</evidence>
<dbReference type="AlphaFoldDB" id="A0AB37E3E8"/>
<dbReference type="Gene3D" id="1.10.10.10">
    <property type="entry name" value="Winged helix-like DNA-binding domain superfamily/Winged helix DNA-binding domain"/>
    <property type="match status" value="1"/>
</dbReference>
<evidence type="ECO:0000256" key="1">
    <source>
        <dbReference type="ARBA" id="ARBA00007957"/>
    </source>
</evidence>
<evidence type="ECO:0000256" key="6">
    <source>
        <dbReference type="ARBA" id="ARBA00023163"/>
    </source>
</evidence>
<dbReference type="GO" id="GO:0005829">
    <property type="term" value="C:cytosol"/>
    <property type="evidence" value="ECO:0007669"/>
    <property type="project" value="TreeGrafter"/>
</dbReference>
<keyword evidence="6" id="KW-0804">Transcription</keyword>
<dbReference type="EMBL" id="CP048751">
    <property type="protein sequence ID" value="QIH71881.1"/>
    <property type="molecule type" value="Genomic_DNA"/>
</dbReference>
<sequence>MTSPCPHDRETAPPTAAQVERALDAAAASVAATGDKLTRPRRRVLELLLVAGAPAKAYDLVATYHQDARVAKPATVYRALQFLETHGLIHRLSSLKAYVACDPERLGSPAVFLLCDCCGFCRQIPSSGMASLGAAATAAGYEIERITLEGQGLCPACRPQRPGAARDLAPQTGPEVAAGSGPTSTEPRP</sequence>
<feature type="binding site" evidence="7">
    <location>
        <position position="115"/>
    </location>
    <ligand>
        <name>Zn(2+)</name>
        <dbReference type="ChEBI" id="CHEBI:29105"/>
    </ligand>
</feature>
<dbReference type="Pfam" id="PF01475">
    <property type="entry name" value="FUR"/>
    <property type="match status" value="1"/>
</dbReference>
<dbReference type="GO" id="GO:0008270">
    <property type="term" value="F:zinc ion binding"/>
    <property type="evidence" value="ECO:0007669"/>
    <property type="project" value="TreeGrafter"/>
</dbReference>
<dbReference type="InterPro" id="IPR036390">
    <property type="entry name" value="WH_DNA-bd_sf"/>
</dbReference>
<dbReference type="InterPro" id="IPR043135">
    <property type="entry name" value="Fur_C"/>
</dbReference>
<protein>
    <submittedName>
        <fullName evidence="9">Transcriptional repressor</fullName>
    </submittedName>
</protein>
<keyword evidence="4" id="KW-0805">Transcription regulation</keyword>
<dbReference type="Gene3D" id="3.30.1490.190">
    <property type="match status" value="1"/>
</dbReference>
<dbReference type="InterPro" id="IPR002481">
    <property type="entry name" value="FUR"/>
</dbReference>
<dbReference type="KEGG" id="bmed:GYM46_02155"/>
<gene>
    <name evidence="9" type="ORF">GYM46_02155</name>
</gene>
<dbReference type="Proteomes" id="UP000501325">
    <property type="component" value="Chromosome"/>
</dbReference>
<accession>A0AB37E3E8</accession>
<evidence type="ECO:0000256" key="7">
    <source>
        <dbReference type="PIRSR" id="PIRSR602481-1"/>
    </source>
</evidence>
<dbReference type="PANTHER" id="PTHR33202">
    <property type="entry name" value="ZINC UPTAKE REGULATION PROTEIN"/>
    <property type="match status" value="1"/>
</dbReference>